<dbReference type="GO" id="GO:0005929">
    <property type="term" value="C:cilium"/>
    <property type="evidence" value="ECO:0007669"/>
    <property type="project" value="GOC"/>
</dbReference>
<keyword evidence="3" id="KW-0802">TPR repeat</keyword>
<dbReference type="PANTHER" id="PTHR14699">
    <property type="entry name" value="STI2 PROTEIN-RELATED"/>
    <property type="match status" value="1"/>
</dbReference>
<comment type="similarity">
    <text evidence="1">Belongs to the TTC21 family.</text>
</comment>
<proteinExistence type="inferred from homology"/>
<dbReference type="PROSITE" id="PS50005">
    <property type="entry name" value="TPR"/>
    <property type="match status" value="2"/>
</dbReference>
<dbReference type="EMBL" id="CACRXK020008156">
    <property type="protein sequence ID" value="CAB4014115.1"/>
    <property type="molecule type" value="Genomic_DNA"/>
</dbReference>
<organism evidence="7 8">
    <name type="scientific">Paramuricea clavata</name>
    <name type="common">Red gorgonian</name>
    <name type="synonym">Violescent sea-whip</name>
    <dbReference type="NCBI Taxonomy" id="317549"/>
    <lineage>
        <taxon>Eukaryota</taxon>
        <taxon>Metazoa</taxon>
        <taxon>Cnidaria</taxon>
        <taxon>Anthozoa</taxon>
        <taxon>Octocorallia</taxon>
        <taxon>Malacalcyonacea</taxon>
        <taxon>Plexauridae</taxon>
        <taxon>Paramuricea</taxon>
    </lineage>
</organism>
<dbReference type="PANTHER" id="PTHR14699:SF0">
    <property type="entry name" value="TETRATRICOPEPTIDE REPEAT PROTEIN 21 HOMOLOG"/>
    <property type="match status" value="1"/>
</dbReference>
<dbReference type="InterPro" id="IPR056834">
    <property type="entry name" value="ARM_TT21_C"/>
</dbReference>
<dbReference type="Gene3D" id="1.25.40.10">
    <property type="entry name" value="Tetratricopeptide repeat domain"/>
    <property type="match status" value="2"/>
</dbReference>
<feature type="domain" description="Tetratricopeptide repeat protein 21A/21B C-terminal ARM" evidence="4">
    <location>
        <begin position="303"/>
        <end position="509"/>
    </location>
</feature>
<comment type="caution">
    <text evidence="7">The sequence shown here is derived from an EMBL/GenBank/DDBJ whole genome shotgun (WGS) entry which is preliminary data.</text>
</comment>
<dbReference type="InterPro" id="IPR056835">
    <property type="entry name" value="ARM_TT21_5th"/>
</dbReference>
<dbReference type="Pfam" id="PF25068">
    <property type="entry name" value="ARM_TT21_4th"/>
    <property type="match status" value="1"/>
</dbReference>
<feature type="domain" description="Tetratricopeptide repeat protein 21A/21B fourth ARM" evidence="6">
    <location>
        <begin position="1"/>
        <end position="112"/>
    </location>
</feature>
<evidence type="ECO:0000259" key="5">
    <source>
        <dbReference type="Pfam" id="PF25064"/>
    </source>
</evidence>
<accession>A0A7D9EMM8</accession>
<evidence type="ECO:0000256" key="2">
    <source>
        <dbReference type="ARBA" id="ARBA00022737"/>
    </source>
</evidence>
<evidence type="ECO:0000259" key="6">
    <source>
        <dbReference type="Pfam" id="PF25068"/>
    </source>
</evidence>
<dbReference type="InterPro" id="IPR011990">
    <property type="entry name" value="TPR-like_helical_dom_sf"/>
</dbReference>
<dbReference type="InterPro" id="IPR056836">
    <property type="entry name" value="ARM_TT21_4th"/>
</dbReference>
<keyword evidence="8" id="KW-1185">Reference proteome</keyword>
<name>A0A7D9EMM8_PARCT</name>
<dbReference type="FunFam" id="1.25.40.10:FF:000219">
    <property type="entry name" value="Tetratricopeptide repeat domain 21B"/>
    <property type="match status" value="1"/>
</dbReference>
<dbReference type="Proteomes" id="UP001152795">
    <property type="component" value="Unassembled WGS sequence"/>
</dbReference>
<evidence type="ECO:0000256" key="1">
    <source>
        <dbReference type="ARBA" id="ARBA00010935"/>
    </source>
</evidence>
<feature type="domain" description="Tetratricopeptide repeat protein 21A/21B fifth ARM repeats" evidence="5">
    <location>
        <begin position="154"/>
        <end position="268"/>
    </location>
</feature>
<dbReference type="InterPro" id="IPR019734">
    <property type="entry name" value="TPR_rpt"/>
</dbReference>
<dbReference type="GO" id="GO:0030991">
    <property type="term" value="C:intraciliary transport particle A"/>
    <property type="evidence" value="ECO:0007669"/>
    <property type="project" value="TreeGrafter"/>
</dbReference>
<dbReference type="GO" id="GO:0035721">
    <property type="term" value="P:intraciliary retrograde transport"/>
    <property type="evidence" value="ECO:0007669"/>
    <property type="project" value="TreeGrafter"/>
</dbReference>
<dbReference type="OrthoDB" id="6017543at2759"/>
<gene>
    <name evidence="7" type="ORF">PACLA_8A085291</name>
</gene>
<evidence type="ECO:0000259" key="4">
    <source>
        <dbReference type="Pfam" id="PF25063"/>
    </source>
</evidence>
<dbReference type="Pfam" id="PF25063">
    <property type="entry name" value="ARM_TT21_C"/>
    <property type="match status" value="1"/>
</dbReference>
<dbReference type="InterPro" id="IPR040364">
    <property type="entry name" value="TTC21A/TTC21B"/>
</dbReference>
<dbReference type="AlphaFoldDB" id="A0A7D9EMM8"/>
<sequence>MKMKNYEKAEKVIRTALEQQKGTDVASLMEESKLLVLLAKIHQKTSNTEEYLKVLMNAKDVQIRVLKRVGLEQPDQVSLQTLQAAKICCDIAEVATSKREYDQAIRSYKEALSHDSSHVKAMLALARLHLLVNDLDACQQQCSQLLEMDKDNDSAFMMMAELMFRKHDYESAIFNFQQLLERKPDQYEALGRLLDLLRRAGKLEECDKFIQQAEKSPRTGRDAGLNYCKGMNEWSKNNPTQALKFFNLARKDAEWGEKATYNMIEICLNPDNETLGGETFEGMDSDLGNQAEKTDSQLAAVKTAEKLLKELKPTGNGLKYRILENYAFMANKNKSNIEKSLSHFMEIATAERDHLPSLLGMATAYMYMKQTPRARNQLKRIAKMNWTMEEADEFERSWLLLADVYIQNGKYDMAGDLLKKCLDHNKSCCKAWEYLGFIMEKEQAYQDAAKNYENAWKFGNQNNPGIGYKLAFNYLKAKRFVDAIDVCHKVLSQHPKYPRIRKEILEKARSSLRI</sequence>
<dbReference type="Pfam" id="PF25064">
    <property type="entry name" value="ARM_TT21_5th"/>
    <property type="match status" value="1"/>
</dbReference>
<evidence type="ECO:0000313" key="7">
    <source>
        <dbReference type="EMBL" id="CAB4014115.1"/>
    </source>
</evidence>
<keyword evidence="2" id="KW-0677">Repeat</keyword>
<evidence type="ECO:0000256" key="3">
    <source>
        <dbReference type="ARBA" id="ARBA00022803"/>
    </source>
</evidence>
<evidence type="ECO:0000313" key="8">
    <source>
        <dbReference type="Proteomes" id="UP001152795"/>
    </source>
</evidence>
<dbReference type="SMART" id="SM00028">
    <property type="entry name" value="TPR"/>
    <property type="match status" value="6"/>
</dbReference>
<reference evidence="7" key="1">
    <citation type="submission" date="2020-04" db="EMBL/GenBank/DDBJ databases">
        <authorList>
            <person name="Alioto T."/>
            <person name="Alioto T."/>
            <person name="Gomez Garrido J."/>
        </authorList>
    </citation>
    <scope>NUCLEOTIDE SEQUENCE</scope>
    <source>
        <strain evidence="7">A484AB</strain>
    </source>
</reference>
<dbReference type="SUPFAM" id="SSF48452">
    <property type="entry name" value="TPR-like"/>
    <property type="match status" value="2"/>
</dbReference>
<dbReference type="GO" id="GO:0061512">
    <property type="term" value="P:protein localization to cilium"/>
    <property type="evidence" value="ECO:0007669"/>
    <property type="project" value="TreeGrafter"/>
</dbReference>
<protein>
    <submittedName>
        <fullName evidence="7">Tetratricopeptide repeat 21B</fullName>
    </submittedName>
</protein>